<evidence type="ECO:0008006" key="3">
    <source>
        <dbReference type="Google" id="ProtNLM"/>
    </source>
</evidence>
<dbReference type="AlphaFoldDB" id="A0A849CFN0"/>
<dbReference type="SUPFAM" id="SSF56059">
    <property type="entry name" value="Glutathione synthetase ATP-binding domain-like"/>
    <property type="match status" value="1"/>
</dbReference>
<proteinExistence type="predicted"/>
<dbReference type="RefSeq" id="WP_170264377.1">
    <property type="nucleotide sequence ID" value="NZ_JABELX010000025.1"/>
</dbReference>
<dbReference type="EMBL" id="JABELX010000025">
    <property type="protein sequence ID" value="NNH75650.1"/>
    <property type="molecule type" value="Genomic_DNA"/>
</dbReference>
<name>A0A849CFN0_9NOCA</name>
<sequence>METSELLRRNLRGMQYPSAEHCTVVSPLTFSATGATAFYGVLVRLSDLVVDTLRDLAAGDLRRLIEPAGLGEHPMARFISNSPSARWSASVMRPDIVVSAGRLKVIEFNYNSILSGSSEALILAETFGAIGQRYSLGSAVAVGTDYARLLIDLADDIAAVGPRAPRVAIIYSGAERTRRFSRYFDVVFERLGHYADAVHIVELGDVDIDRGWIVTGGRRADVAIRLFNTESAHEMGLHLGLLAEMERVYETVLLASSECLIFTSNIALALLHERAEQGYVDAATRALIKNHIPWTALLRDGLIGRNGRTTELLEFALTNRSRLVLKPLIGHSGRAIAFGVETEARAWQELLEAATLTGGFCVQEHVVGDRFDLPVFDPQRRGIQQHRATAVFGPFLVGRRRGNMIVRLPAEQADKAAINWETETMRSVVMTA</sequence>
<organism evidence="1 2">
    <name type="scientific">Nocardia uniformis</name>
    <dbReference type="NCBI Taxonomy" id="53432"/>
    <lineage>
        <taxon>Bacteria</taxon>
        <taxon>Bacillati</taxon>
        <taxon>Actinomycetota</taxon>
        <taxon>Actinomycetes</taxon>
        <taxon>Mycobacteriales</taxon>
        <taxon>Nocardiaceae</taxon>
        <taxon>Nocardia</taxon>
    </lineage>
</organism>
<evidence type="ECO:0000313" key="1">
    <source>
        <dbReference type="EMBL" id="NNH75650.1"/>
    </source>
</evidence>
<reference evidence="1 2" key="1">
    <citation type="submission" date="2020-05" db="EMBL/GenBank/DDBJ databases">
        <title>MicrobeNet Type strains.</title>
        <authorList>
            <person name="Nicholson A.C."/>
        </authorList>
    </citation>
    <scope>NUCLEOTIDE SEQUENCE [LARGE SCALE GENOMIC DNA]</scope>
    <source>
        <strain evidence="1 2">JCM 3224</strain>
    </source>
</reference>
<protein>
    <recommendedName>
        <fullName evidence="3">Circularly permuted type 2 ATP-grasp protein</fullName>
    </recommendedName>
</protein>
<keyword evidence="2" id="KW-1185">Reference proteome</keyword>
<dbReference type="Proteomes" id="UP000586827">
    <property type="component" value="Unassembled WGS sequence"/>
</dbReference>
<accession>A0A849CFN0</accession>
<gene>
    <name evidence="1" type="ORF">HLB23_38350</name>
</gene>
<evidence type="ECO:0000313" key="2">
    <source>
        <dbReference type="Proteomes" id="UP000586827"/>
    </source>
</evidence>
<comment type="caution">
    <text evidence="1">The sequence shown here is derived from an EMBL/GenBank/DDBJ whole genome shotgun (WGS) entry which is preliminary data.</text>
</comment>